<dbReference type="Proteomes" id="UP001596447">
    <property type="component" value="Unassembled WGS sequence"/>
</dbReference>
<comment type="caution">
    <text evidence="2">The sequence shown here is derived from an EMBL/GenBank/DDBJ whole genome shotgun (WGS) entry which is preliminary data.</text>
</comment>
<evidence type="ECO:0000256" key="1">
    <source>
        <dbReference type="SAM" id="MobiDB-lite"/>
    </source>
</evidence>
<protein>
    <submittedName>
        <fullName evidence="2">Uncharacterized protein</fullName>
    </submittedName>
</protein>
<name>A0ABD5Z739_9EURY</name>
<reference evidence="2 3" key="1">
    <citation type="journal article" date="2019" name="Int. J. Syst. Evol. Microbiol.">
        <title>The Global Catalogue of Microorganisms (GCM) 10K type strain sequencing project: providing services to taxonomists for standard genome sequencing and annotation.</title>
        <authorList>
            <consortium name="The Broad Institute Genomics Platform"/>
            <consortium name="The Broad Institute Genome Sequencing Center for Infectious Disease"/>
            <person name="Wu L."/>
            <person name="Ma J."/>
        </authorList>
    </citation>
    <scope>NUCLEOTIDE SEQUENCE [LARGE SCALE GENOMIC DNA]</scope>
    <source>
        <strain evidence="2 3">XZGYJ-43</strain>
    </source>
</reference>
<dbReference type="RefSeq" id="WP_279527774.1">
    <property type="nucleotide sequence ID" value="NZ_CP122312.1"/>
</dbReference>
<gene>
    <name evidence="2" type="ORF">ACFQJ9_16650</name>
</gene>
<evidence type="ECO:0000313" key="2">
    <source>
        <dbReference type="EMBL" id="MFC7201015.1"/>
    </source>
</evidence>
<feature type="compositionally biased region" description="Acidic residues" evidence="1">
    <location>
        <begin position="13"/>
        <end position="26"/>
    </location>
</feature>
<proteinExistence type="predicted"/>
<dbReference type="AlphaFoldDB" id="A0ABD5Z739"/>
<evidence type="ECO:0000313" key="3">
    <source>
        <dbReference type="Proteomes" id="UP001596447"/>
    </source>
</evidence>
<feature type="region of interest" description="Disordered" evidence="1">
    <location>
        <begin position="13"/>
        <end position="41"/>
    </location>
</feature>
<keyword evidence="3" id="KW-1185">Reference proteome</keyword>
<organism evidence="2 3">
    <name type="scientific">Halospeciosus flavus</name>
    <dbReference type="NCBI Taxonomy" id="3032283"/>
    <lineage>
        <taxon>Archaea</taxon>
        <taxon>Methanobacteriati</taxon>
        <taxon>Methanobacteriota</taxon>
        <taxon>Stenosarchaea group</taxon>
        <taxon>Halobacteria</taxon>
        <taxon>Halobacteriales</taxon>
        <taxon>Halobacteriaceae</taxon>
        <taxon>Halospeciosus</taxon>
    </lineage>
</organism>
<dbReference type="EMBL" id="JBHTAR010000011">
    <property type="protein sequence ID" value="MFC7201015.1"/>
    <property type="molecule type" value="Genomic_DNA"/>
</dbReference>
<accession>A0ABD5Z739</accession>
<sequence>MRTDTMCHYWEEALDWSSDESEEDGESTPRTRVDGQSPVAD</sequence>